<reference evidence="5 6" key="1">
    <citation type="journal article" date="2018" name="Evol. Lett.">
        <title>Horizontal gene cluster transfer increased hallucinogenic mushroom diversity.</title>
        <authorList>
            <person name="Reynolds H.T."/>
            <person name="Vijayakumar V."/>
            <person name="Gluck-Thaler E."/>
            <person name="Korotkin H.B."/>
            <person name="Matheny P.B."/>
            <person name="Slot J.C."/>
        </authorList>
    </citation>
    <scope>NUCLEOTIDE SEQUENCE [LARGE SCALE GENOMIC DNA]</scope>
    <source>
        <strain evidence="5 6">SRW20</strain>
    </source>
</reference>
<protein>
    <recommendedName>
        <fullName evidence="3">Carboxylic ester hydrolase</fullName>
        <ecNumber evidence="3">3.1.1.-</ecNumber>
    </recommendedName>
</protein>
<dbReference type="InterPro" id="IPR019819">
    <property type="entry name" value="Carboxylesterase_B_CS"/>
</dbReference>
<organism evidence="5 6">
    <name type="scientific">Gymnopilus dilepis</name>
    <dbReference type="NCBI Taxonomy" id="231916"/>
    <lineage>
        <taxon>Eukaryota</taxon>
        <taxon>Fungi</taxon>
        <taxon>Dikarya</taxon>
        <taxon>Basidiomycota</taxon>
        <taxon>Agaricomycotina</taxon>
        <taxon>Agaricomycetes</taxon>
        <taxon>Agaricomycetidae</taxon>
        <taxon>Agaricales</taxon>
        <taxon>Agaricineae</taxon>
        <taxon>Hymenogastraceae</taxon>
        <taxon>Gymnopilus</taxon>
    </lineage>
</organism>
<dbReference type="Proteomes" id="UP000284706">
    <property type="component" value="Unassembled WGS sequence"/>
</dbReference>
<keyword evidence="3" id="KW-0732">Signal</keyword>
<evidence type="ECO:0000256" key="3">
    <source>
        <dbReference type="RuleBase" id="RU361235"/>
    </source>
</evidence>
<evidence type="ECO:0000256" key="1">
    <source>
        <dbReference type="ARBA" id="ARBA00005964"/>
    </source>
</evidence>
<dbReference type="PROSITE" id="PS00941">
    <property type="entry name" value="CARBOXYLESTERASE_B_2"/>
    <property type="match status" value="1"/>
</dbReference>
<evidence type="ECO:0000259" key="4">
    <source>
        <dbReference type="Pfam" id="PF00135"/>
    </source>
</evidence>
<dbReference type="STRING" id="231916.A0A409W403"/>
<dbReference type="Gene3D" id="3.40.50.1820">
    <property type="entry name" value="alpha/beta hydrolase"/>
    <property type="match status" value="1"/>
</dbReference>
<dbReference type="OrthoDB" id="408631at2759"/>
<keyword evidence="6" id="KW-1185">Reference proteome</keyword>
<dbReference type="InParanoid" id="A0A409W403"/>
<proteinExistence type="inferred from homology"/>
<dbReference type="Pfam" id="PF00135">
    <property type="entry name" value="COesterase"/>
    <property type="match status" value="1"/>
</dbReference>
<dbReference type="InterPro" id="IPR019826">
    <property type="entry name" value="Carboxylesterase_B_AS"/>
</dbReference>
<comment type="similarity">
    <text evidence="1 3">Belongs to the type-B carboxylesterase/lipase family.</text>
</comment>
<dbReference type="InterPro" id="IPR029058">
    <property type="entry name" value="AB_hydrolase_fold"/>
</dbReference>
<dbReference type="EMBL" id="NHYE01005415">
    <property type="protein sequence ID" value="PPQ73249.1"/>
    <property type="molecule type" value="Genomic_DNA"/>
</dbReference>
<dbReference type="InterPro" id="IPR002018">
    <property type="entry name" value="CarbesteraseB"/>
</dbReference>
<dbReference type="EC" id="3.1.1.-" evidence="3"/>
<gene>
    <name evidence="5" type="ORF">CVT26_015059</name>
</gene>
<dbReference type="PANTHER" id="PTHR11559">
    <property type="entry name" value="CARBOXYLESTERASE"/>
    <property type="match status" value="1"/>
</dbReference>
<evidence type="ECO:0000313" key="5">
    <source>
        <dbReference type="EMBL" id="PPQ73249.1"/>
    </source>
</evidence>
<feature type="chain" id="PRO_5018808468" description="Carboxylic ester hydrolase" evidence="3">
    <location>
        <begin position="19"/>
        <end position="599"/>
    </location>
</feature>
<dbReference type="GO" id="GO:0016787">
    <property type="term" value="F:hydrolase activity"/>
    <property type="evidence" value="ECO:0007669"/>
    <property type="project" value="UniProtKB-KW"/>
</dbReference>
<dbReference type="SUPFAM" id="SSF53474">
    <property type="entry name" value="alpha/beta-Hydrolases"/>
    <property type="match status" value="1"/>
</dbReference>
<accession>A0A409W403</accession>
<keyword evidence="2 3" id="KW-0378">Hydrolase</keyword>
<comment type="caution">
    <text evidence="5">The sequence shown here is derived from an EMBL/GenBank/DDBJ whole genome shotgun (WGS) entry which is preliminary data.</text>
</comment>
<dbReference type="InterPro" id="IPR050309">
    <property type="entry name" value="Type-B_Carboxylest/Lipase"/>
</dbReference>
<sequence length="599" mass="64836">MLVSEITCILTLLVAVRAASMAAPVVNLGYGQYRGTVHKIGKTTYTRFLGIRYAAPPIGQYLISRNPVKGLEADYNLNCVLLGQRRFSAPASPIVAAGIHASVQPHRCLSEATGKAANNPFRTTSTLVNRAVEATPAESEDCLFLNVFIPGQLGQKKNLPVVVWIHGGGYVSGSSVGYDGDDLIRESGNDVVVVVIQYRLGIFGFLAGQAVKDGGSLNAGLLDQQFALQWVQRHIASFGGNPEQVTIWGESAGAGSVLQHVVANAGQTTPPLFRAAITSSTFLPSQYMYNDTIPEVGYRPLSKTSLTVSFFTSCRSYTALRLHRPSKSLGELSSGCYEYFHDDRCTTATDTLACLRKVKAETLHTVGAKISSNAFYGTFLHVPVVDGTFITDRPTELLGRKQRNGEAVLSITNSFEGTTFVDQATAAKTAPENYVAQLFPGLDSEQTKAAASQYAGLGSKAFINSAIMGESIFICPTYYLMRAFDDAAFKGEFAVPPGHHGQDRVYYFPTGAKKPAFDNAGFRKALGESYLNFARFLNPGKKWDSSNKGLPQWPSWNGTNEMLFGETAKHAPNVHVVHTSTALLKRCQFWESVSVATAQ</sequence>
<evidence type="ECO:0000313" key="6">
    <source>
        <dbReference type="Proteomes" id="UP000284706"/>
    </source>
</evidence>
<feature type="domain" description="Carboxylesterase type B" evidence="4">
    <location>
        <begin position="82"/>
        <end position="569"/>
    </location>
</feature>
<dbReference type="PROSITE" id="PS00122">
    <property type="entry name" value="CARBOXYLESTERASE_B_1"/>
    <property type="match status" value="1"/>
</dbReference>
<feature type="signal peptide" evidence="3">
    <location>
        <begin position="1"/>
        <end position="18"/>
    </location>
</feature>
<name>A0A409W403_9AGAR</name>
<dbReference type="AlphaFoldDB" id="A0A409W403"/>
<evidence type="ECO:0000256" key="2">
    <source>
        <dbReference type="ARBA" id="ARBA00022801"/>
    </source>
</evidence>